<feature type="region of interest" description="Disordered" evidence="1">
    <location>
        <begin position="203"/>
        <end position="237"/>
    </location>
</feature>
<sequence length="248" mass="27751">MLELESRNLKRIREFPLFESVARVPEVEAYLELWQEREGVRLTAGQKAEVHLELTGSRGVALTIGDPGPAKTSTLAIVERFNEEVLRPPRGGEGASFCQPFLYREGGPGIVPHHRKARLHPRQFRKWESGFPVCPTEGERRAAHGSGSDGKILIPEGQETQVVLQVDEGNFLGARQAEHPLDVVEELRQRGVPVKLHLLGDSKQMQVSPGGKRRPTLQRSGPRGRLTRPTRPTSYSKELRGLLKITRE</sequence>
<accession>A0ABS0YK51</accession>
<name>A0ABS0YK51_9BACT</name>
<comment type="caution">
    <text evidence="2">The sequence shown here is derived from an EMBL/GenBank/DDBJ whole genome shotgun (WGS) entry which is preliminary data.</text>
</comment>
<dbReference type="Proteomes" id="UP000614714">
    <property type="component" value="Unassembled WGS sequence"/>
</dbReference>
<organism evidence="2 3">
    <name type="scientific">Geomonas anaerohicana</name>
    <dbReference type="NCBI Taxonomy" id="2798583"/>
    <lineage>
        <taxon>Bacteria</taxon>
        <taxon>Pseudomonadati</taxon>
        <taxon>Thermodesulfobacteriota</taxon>
        <taxon>Desulfuromonadia</taxon>
        <taxon>Geobacterales</taxon>
        <taxon>Geobacteraceae</taxon>
        <taxon>Geomonas</taxon>
    </lineage>
</organism>
<protein>
    <submittedName>
        <fullName evidence="2">Uncharacterized protein</fullName>
    </submittedName>
</protein>
<evidence type="ECO:0000256" key="1">
    <source>
        <dbReference type="SAM" id="MobiDB-lite"/>
    </source>
</evidence>
<keyword evidence="3" id="KW-1185">Reference proteome</keyword>
<evidence type="ECO:0000313" key="2">
    <source>
        <dbReference type="EMBL" id="MBJ6752686.1"/>
    </source>
</evidence>
<dbReference type="RefSeq" id="WP_199391090.1">
    <property type="nucleotide sequence ID" value="NZ_JAEMHL010000021.1"/>
</dbReference>
<reference evidence="2 3" key="1">
    <citation type="submission" date="2020-12" db="EMBL/GenBank/DDBJ databases">
        <title>Geomonas sp. Red421, isolated from paddy soil.</title>
        <authorList>
            <person name="Xu Z."/>
            <person name="Zhang Z."/>
            <person name="Masuda Y."/>
            <person name="Itoh H."/>
            <person name="Senoo K."/>
        </authorList>
    </citation>
    <scope>NUCLEOTIDE SEQUENCE [LARGE SCALE GENOMIC DNA]</scope>
    <source>
        <strain evidence="2 3">Red421</strain>
    </source>
</reference>
<dbReference type="EMBL" id="JAEMHL010000021">
    <property type="protein sequence ID" value="MBJ6752686.1"/>
    <property type="molecule type" value="Genomic_DNA"/>
</dbReference>
<gene>
    <name evidence="2" type="ORF">JFN91_20915</name>
</gene>
<proteinExistence type="predicted"/>
<evidence type="ECO:0000313" key="3">
    <source>
        <dbReference type="Proteomes" id="UP000614714"/>
    </source>
</evidence>
<feature type="compositionally biased region" description="Low complexity" evidence="1">
    <location>
        <begin position="219"/>
        <end position="234"/>
    </location>
</feature>